<dbReference type="InterPro" id="IPR046336">
    <property type="entry name" value="Lon_prtase_N_sf"/>
</dbReference>
<reference evidence="2" key="1">
    <citation type="journal article" date="2022" name="Front. Microbiol.">
        <title>Genome-based taxonomic rearrangement of Oceanobacter-related bacteria including the description of Thalassolituus hydrocarbonoclasticus sp. nov. and Thalassolituus pacificus sp. nov. and emended description of the genus Thalassolituus.</title>
        <authorList>
            <person name="Dong C."/>
            <person name="Wei L."/>
            <person name="Wang J."/>
            <person name="Lai Q."/>
            <person name="Huang Z."/>
            <person name="Shao Z."/>
        </authorList>
    </citation>
    <scope>NUCLEOTIDE SEQUENCE</scope>
    <source>
        <strain evidence="2">59MF3M-4</strain>
    </source>
</reference>
<comment type="caution">
    <text evidence="2">The sequence shown here is derived from an EMBL/GenBank/DDBJ whole genome shotgun (WGS) entry which is preliminary data.</text>
</comment>
<sequence length="231" mass="26012">MTADHATPDASGSTTDICIFPIPGCVTFPGTVFPLHVFEPRYRAMIQHCLDTGMPVAICHTEKMISPGKPADNLEEALNSNQATYRPYDVVSAGRCELVEISDDGRMYLNVHIEQRYHLGEAVQLLPYQIYQCEAFPDREAEDAEQEDADNAQLKDKILHRLYALGQGDEDVQRSINYLMESPEWQAKTAQAFSFELFGMIAFDADILQEILEMDSANERLNYTLALLNDV</sequence>
<reference evidence="2" key="2">
    <citation type="submission" date="2022-08" db="EMBL/GenBank/DDBJ databases">
        <authorList>
            <person name="Dong C."/>
        </authorList>
    </citation>
    <scope>NUCLEOTIDE SEQUENCE</scope>
    <source>
        <strain evidence="2">59MF3M-4</strain>
    </source>
</reference>
<dbReference type="AlphaFoldDB" id="A0A9X2WBW6"/>
<dbReference type="Gene3D" id="2.30.130.40">
    <property type="entry name" value="LON domain-like"/>
    <property type="match status" value="1"/>
</dbReference>
<dbReference type="RefSeq" id="WP_260974576.1">
    <property type="nucleotide sequence ID" value="NZ_JAOANI010000004.1"/>
</dbReference>
<keyword evidence="3" id="KW-1185">Reference proteome</keyword>
<dbReference type="SUPFAM" id="SSF88697">
    <property type="entry name" value="PUA domain-like"/>
    <property type="match status" value="1"/>
</dbReference>
<dbReference type="EMBL" id="JAOANI010000004">
    <property type="protein sequence ID" value="MCT7357639.1"/>
    <property type="molecule type" value="Genomic_DNA"/>
</dbReference>
<protein>
    <submittedName>
        <fullName evidence="2">LON peptidase substrate-binding domain-containing protein</fullName>
    </submittedName>
</protein>
<dbReference type="PANTHER" id="PTHR46732">
    <property type="entry name" value="ATP-DEPENDENT PROTEASE LA (LON) DOMAIN PROTEIN"/>
    <property type="match status" value="1"/>
</dbReference>
<evidence type="ECO:0000313" key="2">
    <source>
        <dbReference type="EMBL" id="MCT7357639.1"/>
    </source>
</evidence>
<dbReference type="Proteomes" id="UP001147830">
    <property type="component" value="Unassembled WGS sequence"/>
</dbReference>
<accession>A0A9X2WBW6</accession>
<dbReference type="InterPro" id="IPR015947">
    <property type="entry name" value="PUA-like_sf"/>
</dbReference>
<feature type="domain" description="Lon N-terminal" evidence="1">
    <location>
        <begin position="17"/>
        <end position="231"/>
    </location>
</feature>
<organism evidence="2 3">
    <name type="scientific">Thalassolituus pacificus</name>
    <dbReference type="NCBI Taxonomy" id="2975440"/>
    <lineage>
        <taxon>Bacteria</taxon>
        <taxon>Pseudomonadati</taxon>
        <taxon>Pseudomonadota</taxon>
        <taxon>Gammaproteobacteria</taxon>
        <taxon>Oceanospirillales</taxon>
        <taxon>Oceanospirillaceae</taxon>
        <taxon>Thalassolituus</taxon>
    </lineage>
</organism>
<dbReference type="PANTHER" id="PTHR46732:SF8">
    <property type="entry name" value="ATP-DEPENDENT PROTEASE LA (LON) DOMAIN PROTEIN"/>
    <property type="match status" value="1"/>
</dbReference>
<dbReference type="Pfam" id="PF02190">
    <property type="entry name" value="LON_substr_bdg"/>
    <property type="match status" value="1"/>
</dbReference>
<dbReference type="InterPro" id="IPR003111">
    <property type="entry name" value="Lon_prtase_N"/>
</dbReference>
<gene>
    <name evidence="2" type="ORF">NYR02_01200</name>
</gene>
<evidence type="ECO:0000313" key="3">
    <source>
        <dbReference type="Proteomes" id="UP001147830"/>
    </source>
</evidence>
<proteinExistence type="predicted"/>
<name>A0A9X2WBW6_9GAMM</name>
<evidence type="ECO:0000259" key="1">
    <source>
        <dbReference type="PROSITE" id="PS51787"/>
    </source>
</evidence>
<dbReference type="PROSITE" id="PS51787">
    <property type="entry name" value="LON_N"/>
    <property type="match status" value="1"/>
</dbReference>
<dbReference type="SMART" id="SM00464">
    <property type="entry name" value="LON"/>
    <property type="match status" value="1"/>
</dbReference>